<reference evidence="1 2" key="1">
    <citation type="submission" date="2018-04" db="EMBL/GenBank/DDBJ databases">
        <title>Novel Campyloabacter and Helicobacter Species and Strains.</title>
        <authorList>
            <person name="Mannion A.J."/>
            <person name="Shen Z."/>
            <person name="Fox J.G."/>
        </authorList>
    </citation>
    <scope>NUCLEOTIDE SEQUENCE [LARGE SCALE GENOMIC DNA]</scope>
    <source>
        <strain evidence="1 2">MIT 04-9366</strain>
    </source>
</reference>
<dbReference type="RefSeq" id="WP_115569326.1">
    <property type="nucleotide sequence ID" value="NZ_NXLV01000004.1"/>
</dbReference>
<comment type="caution">
    <text evidence="1">The sequence shown here is derived from an EMBL/GenBank/DDBJ whole genome shotgun (WGS) entry which is preliminary data.</text>
</comment>
<evidence type="ECO:0000313" key="1">
    <source>
        <dbReference type="EMBL" id="RDU71180.1"/>
    </source>
</evidence>
<name>A0A3D8J1S1_9HELI</name>
<protein>
    <submittedName>
        <fullName evidence="1">Uncharacterized protein</fullName>
    </submittedName>
</protein>
<sequence>MKKIIHIQTIHNSEYGLLTCYGHICKETRHYISTMKKVSDFKHNHSDLIFLSSFFGTYPQSEFAPEIRDWKYFLCIKHSTLQMLLDSYNRGDFKSIASFPMQHRELAFALPVILKAYELTRSGKKNIFCIDFNKLPQKNYYFEIEREVFNILSEEFRN</sequence>
<dbReference type="EMBL" id="NXLV01000004">
    <property type="protein sequence ID" value="RDU71180.1"/>
    <property type="molecule type" value="Genomic_DNA"/>
</dbReference>
<gene>
    <name evidence="1" type="ORF">CQA58_03440</name>
</gene>
<proteinExistence type="predicted"/>
<keyword evidence="2" id="KW-1185">Reference proteome</keyword>
<organism evidence="1 2">
    <name type="scientific">Helicobacter brantae</name>
    <dbReference type="NCBI Taxonomy" id="375927"/>
    <lineage>
        <taxon>Bacteria</taxon>
        <taxon>Pseudomonadati</taxon>
        <taxon>Campylobacterota</taxon>
        <taxon>Epsilonproteobacteria</taxon>
        <taxon>Campylobacterales</taxon>
        <taxon>Helicobacteraceae</taxon>
        <taxon>Helicobacter</taxon>
    </lineage>
</organism>
<dbReference type="AlphaFoldDB" id="A0A3D8J1S1"/>
<accession>A0A3D8J1S1</accession>
<dbReference type="Proteomes" id="UP000257045">
    <property type="component" value="Unassembled WGS sequence"/>
</dbReference>
<evidence type="ECO:0000313" key="2">
    <source>
        <dbReference type="Proteomes" id="UP000257045"/>
    </source>
</evidence>